<feature type="short sequence motif" description="'HIGH' region" evidence="10">
    <location>
        <begin position="11"/>
        <end position="21"/>
    </location>
</feature>
<keyword evidence="2 10" id="KW-0436">Ligase</keyword>
<dbReference type="InterPro" id="IPR015803">
    <property type="entry name" value="Cys-tRNA-ligase"/>
</dbReference>
<evidence type="ECO:0000256" key="6">
    <source>
        <dbReference type="ARBA" id="ARBA00022840"/>
    </source>
</evidence>
<organism evidence="12 13">
    <name type="scientific">Metamycoplasma equirhinis</name>
    <dbReference type="NCBI Taxonomy" id="92402"/>
    <lineage>
        <taxon>Bacteria</taxon>
        <taxon>Bacillati</taxon>
        <taxon>Mycoplasmatota</taxon>
        <taxon>Mycoplasmoidales</taxon>
        <taxon>Metamycoplasmataceae</taxon>
        <taxon>Metamycoplasma</taxon>
    </lineage>
</organism>
<evidence type="ECO:0000256" key="9">
    <source>
        <dbReference type="ARBA" id="ARBA00047398"/>
    </source>
</evidence>
<evidence type="ECO:0000256" key="5">
    <source>
        <dbReference type="ARBA" id="ARBA00022833"/>
    </source>
</evidence>
<dbReference type="Pfam" id="PF01406">
    <property type="entry name" value="tRNA-synt_1e"/>
    <property type="match status" value="1"/>
</dbReference>
<keyword evidence="7 10" id="KW-0648">Protein biosynthesis</keyword>
<keyword evidence="4 10" id="KW-0547">Nucleotide-binding</keyword>
<protein>
    <recommendedName>
        <fullName evidence="10">Cysteine--tRNA ligase</fullName>
        <ecNumber evidence="10">6.1.1.16</ecNumber>
    </recommendedName>
    <alternativeName>
        <fullName evidence="10">Cysteinyl-tRNA synthetase</fullName>
        <shortName evidence="10">CysRS</shortName>
    </alternativeName>
</protein>
<accession>A0ABZ0PAL0</accession>
<feature type="binding site" evidence="10">
    <location>
        <position position="248"/>
    </location>
    <ligand>
        <name>ATP</name>
        <dbReference type="ChEBI" id="CHEBI:30616"/>
    </ligand>
</feature>
<feature type="binding site" evidence="10">
    <location>
        <position position="9"/>
    </location>
    <ligand>
        <name>Zn(2+)</name>
        <dbReference type="ChEBI" id="CHEBI:29105"/>
    </ligand>
</feature>
<evidence type="ECO:0000256" key="3">
    <source>
        <dbReference type="ARBA" id="ARBA00022723"/>
    </source>
</evidence>
<dbReference type="InterPro" id="IPR032678">
    <property type="entry name" value="tRNA-synt_1_cat_dom"/>
</dbReference>
<dbReference type="SUPFAM" id="SSF52374">
    <property type="entry name" value="Nucleotidylyl transferase"/>
    <property type="match status" value="1"/>
</dbReference>
<name>A0ABZ0PAL0_9BACT</name>
<dbReference type="PRINTS" id="PR00983">
    <property type="entry name" value="TRNASYNTHCYS"/>
</dbReference>
<evidence type="ECO:0000256" key="8">
    <source>
        <dbReference type="ARBA" id="ARBA00023146"/>
    </source>
</evidence>
<comment type="subcellular location">
    <subcellularLocation>
        <location evidence="10">Cytoplasm</location>
    </subcellularLocation>
</comment>
<evidence type="ECO:0000256" key="2">
    <source>
        <dbReference type="ARBA" id="ARBA00022598"/>
    </source>
</evidence>
<dbReference type="EMBL" id="CP137845">
    <property type="protein sequence ID" value="WPB54068.1"/>
    <property type="molecule type" value="Genomic_DNA"/>
</dbReference>
<proteinExistence type="inferred from homology"/>
<dbReference type="InterPro" id="IPR014729">
    <property type="entry name" value="Rossmann-like_a/b/a_fold"/>
</dbReference>
<gene>
    <name evidence="10 12" type="primary">cysS</name>
    <name evidence="12" type="ORF">R9B83_00620</name>
</gene>
<evidence type="ECO:0000313" key="13">
    <source>
        <dbReference type="Proteomes" id="UP001303601"/>
    </source>
</evidence>
<dbReference type="PANTHER" id="PTHR10890">
    <property type="entry name" value="CYSTEINYL-TRNA SYNTHETASE"/>
    <property type="match status" value="1"/>
</dbReference>
<dbReference type="InterPro" id="IPR009080">
    <property type="entry name" value="tRNAsynth_Ia_anticodon-bd"/>
</dbReference>
<comment type="cofactor">
    <cofactor evidence="10">
        <name>Zn(2+)</name>
        <dbReference type="ChEBI" id="CHEBI:29105"/>
    </cofactor>
    <text evidence="10">Binds 1 zinc ion per subunit.</text>
</comment>
<dbReference type="RefSeq" id="WP_140031534.1">
    <property type="nucleotide sequence ID" value="NZ_CP137845.1"/>
</dbReference>
<evidence type="ECO:0000256" key="1">
    <source>
        <dbReference type="ARBA" id="ARBA00011245"/>
    </source>
</evidence>
<keyword evidence="3 10" id="KW-0479">Metal-binding</keyword>
<evidence type="ECO:0000256" key="7">
    <source>
        <dbReference type="ARBA" id="ARBA00022917"/>
    </source>
</evidence>
<dbReference type="PANTHER" id="PTHR10890:SF3">
    <property type="entry name" value="CYSTEINE--TRNA LIGASE, CYTOPLASMIC"/>
    <property type="match status" value="1"/>
</dbReference>
<dbReference type="InterPro" id="IPR024909">
    <property type="entry name" value="Cys-tRNA/MSH_ligase"/>
</dbReference>
<keyword evidence="8 10" id="KW-0030">Aminoacyl-tRNA synthetase</keyword>
<dbReference type="GeneID" id="94493369"/>
<feature type="binding site" evidence="10">
    <location>
        <position position="187"/>
    </location>
    <ligand>
        <name>Zn(2+)</name>
        <dbReference type="ChEBI" id="CHEBI:29105"/>
    </ligand>
</feature>
<feature type="domain" description="tRNA synthetases class I catalytic" evidence="11">
    <location>
        <begin position="3"/>
        <end position="290"/>
    </location>
</feature>
<dbReference type="EC" id="6.1.1.16" evidence="10"/>
<dbReference type="NCBIfam" id="TIGR00435">
    <property type="entry name" value="cysS"/>
    <property type="match status" value="1"/>
</dbReference>
<evidence type="ECO:0000313" key="12">
    <source>
        <dbReference type="EMBL" id="WPB54068.1"/>
    </source>
</evidence>
<evidence type="ECO:0000256" key="10">
    <source>
        <dbReference type="HAMAP-Rule" id="MF_00041"/>
    </source>
</evidence>
<keyword evidence="5 10" id="KW-0862">Zinc</keyword>
<dbReference type="Gene3D" id="3.40.50.620">
    <property type="entry name" value="HUPs"/>
    <property type="match status" value="1"/>
</dbReference>
<comment type="catalytic activity">
    <reaction evidence="9 10">
        <text>tRNA(Cys) + L-cysteine + ATP = L-cysteinyl-tRNA(Cys) + AMP + diphosphate</text>
        <dbReference type="Rhea" id="RHEA:17773"/>
        <dbReference type="Rhea" id="RHEA-COMP:9661"/>
        <dbReference type="Rhea" id="RHEA-COMP:9679"/>
        <dbReference type="ChEBI" id="CHEBI:30616"/>
        <dbReference type="ChEBI" id="CHEBI:33019"/>
        <dbReference type="ChEBI" id="CHEBI:35235"/>
        <dbReference type="ChEBI" id="CHEBI:78442"/>
        <dbReference type="ChEBI" id="CHEBI:78517"/>
        <dbReference type="ChEBI" id="CHEBI:456215"/>
        <dbReference type="EC" id="6.1.1.16"/>
    </reaction>
</comment>
<comment type="similarity">
    <text evidence="10">Belongs to the class-I aminoacyl-tRNA synthetase family.</text>
</comment>
<comment type="subunit">
    <text evidence="1 10">Monomer.</text>
</comment>
<dbReference type="GO" id="GO:0004817">
    <property type="term" value="F:cysteine-tRNA ligase activity"/>
    <property type="evidence" value="ECO:0007669"/>
    <property type="project" value="UniProtKB-EC"/>
</dbReference>
<feature type="short sequence motif" description="'KMSKS' region" evidence="10">
    <location>
        <begin position="245"/>
        <end position="249"/>
    </location>
</feature>
<keyword evidence="10" id="KW-0963">Cytoplasm</keyword>
<dbReference type="Gene3D" id="1.20.120.1910">
    <property type="entry name" value="Cysteine-tRNA ligase, C-terminal anti-codon recognition domain"/>
    <property type="match status" value="1"/>
</dbReference>
<evidence type="ECO:0000256" key="4">
    <source>
        <dbReference type="ARBA" id="ARBA00022741"/>
    </source>
</evidence>
<evidence type="ECO:0000259" key="11">
    <source>
        <dbReference type="Pfam" id="PF01406"/>
    </source>
</evidence>
<sequence>METIKYYLCGPTVYNYPHIGNLRPAMTFDILVRTKKYLGNNVIFLENITDIDDKIIKKAVEENKSEKEIAMFYEKYFLEQYIAFNMELPSKLIRVTDSLNDMYEYIQNLINVGAAYESQGNIFFDVNKYKNVYGKISGQKIENLLHDDENIFGKKSSLDFALWKSTSEGIKFDSPFGKGRPGWHTECSCFINKYFEGKQIDIHGGGIDLVFPHHENENIQHFALHNENIAKGWLHFGTLNYKNQKMSKSLGNIIYPHTFLEKYDADTYRLLILSTNYSKPINVSDELFESLQSQINKFSLIHNKFQLENYENNINKNIVNEIVNLFANLDFSNALSHLIKLTKTSKDYATFLYIAKILGFNFPNIKISKDDLKKYNNWREYVKNKEYEKADILRNELKEKGII</sequence>
<feature type="binding site" evidence="10">
    <location>
        <position position="213"/>
    </location>
    <ligand>
        <name>Zn(2+)</name>
        <dbReference type="ChEBI" id="CHEBI:29105"/>
    </ligand>
</feature>
<reference evidence="12" key="1">
    <citation type="submission" date="2023-11" db="EMBL/GenBank/DDBJ databases">
        <title>Completed genome sequence of Mycoplasma equirhinis type strain M432/72.</title>
        <authorList>
            <person name="Spergser J."/>
        </authorList>
    </citation>
    <scope>NUCLEOTIDE SEQUENCE [LARGE SCALE GENOMIC DNA]</scope>
    <source>
        <strain evidence="12">M432/72</strain>
    </source>
</reference>
<dbReference type="Proteomes" id="UP001303601">
    <property type="component" value="Chromosome"/>
</dbReference>
<keyword evidence="6 10" id="KW-0067">ATP-binding</keyword>
<feature type="binding site" evidence="10">
    <location>
        <position position="217"/>
    </location>
    <ligand>
        <name>Zn(2+)</name>
        <dbReference type="ChEBI" id="CHEBI:29105"/>
    </ligand>
</feature>
<keyword evidence="13" id="KW-1185">Reference proteome</keyword>
<dbReference type="HAMAP" id="MF_00041">
    <property type="entry name" value="Cys_tRNA_synth"/>
    <property type="match status" value="1"/>
</dbReference>
<dbReference type="SUPFAM" id="SSF47323">
    <property type="entry name" value="Anticodon-binding domain of a subclass of class I aminoacyl-tRNA synthetases"/>
    <property type="match status" value="1"/>
</dbReference>